<dbReference type="InterPro" id="IPR018359">
    <property type="entry name" value="Bromodomain_CS"/>
</dbReference>
<dbReference type="SMART" id="SM00439">
    <property type="entry name" value="BAH"/>
    <property type="match status" value="2"/>
</dbReference>
<evidence type="ECO:0000259" key="14">
    <source>
        <dbReference type="PROSITE" id="PS51038"/>
    </source>
</evidence>
<feature type="domain" description="BAH" evidence="14">
    <location>
        <begin position="1416"/>
        <end position="1532"/>
    </location>
</feature>
<feature type="domain" description="BAH" evidence="14">
    <location>
        <begin position="1221"/>
        <end position="1338"/>
    </location>
</feature>
<evidence type="ECO:0000256" key="9">
    <source>
        <dbReference type="PROSITE-ProRule" id="PRU00267"/>
    </source>
</evidence>
<gene>
    <name evidence="15" type="ORF">PSYICH_LOCUS13466</name>
</gene>
<dbReference type="Pfam" id="PF01426">
    <property type="entry name" value="BAH"/>
    <property type="match status" value="2"/>
</dbReference>
<dbReference type="Pfam" id="PF00505">
    <property type="entry name" value="HMG_box"/>
    <property type="match status" value="1"/>
</dbReference>
<dbReference type="PROSITE" id="PS00633">
    <property type="entry name" value="BROMODOMAIN_1"/>
    <property type="match status" value="2"/>
</dbReference>
<feature type="compositionally biased region" description="Basic and acidic residues" evidence="11">
    <location>
        <begin position="1179"/>
        <end position="1188"/>
    </location>
</feature>
<dbReference type="CDD" id="cd05520">
    <property type="entry name" value="Bromo_polybromo_III"/>
    <property type="match status" value="1"/>
</dbReference>
<dbReference type="SUPFAM" id="SSF47370">
    <property type="entry name" value="Bromodomain"/>
    <property type="match status" value="6"/>
</dbReference>
<dbReference type="PANTHER" id="PTHR16062:SF19">
    <property type="entry name" value="PROTEIN POLYBROMO-1"/>
    <property type="match status" value="1"/>
</dbReference>
<keyword evidence="16" id="KW-1185">Reference proteome</keyword>
<feature type="compositionally biased region" description="Low complexity" evidence="11">
    <location>
        <begin position="461"/>
        <end position="477"/>
    </location>
</feature>
<feature type="coiled-coil region" evidence="10">
    <location>
        <begin position="1361"/>
        <end position="1388"/>
    </location>
</feature>
<dbReference type="CDD" id="cd04717">
    <property type="entry name" value="BAH_polybromo"/>
    <property type="match status" value="2"/>
</dbReference>
<feature type="region of interest" description="Disordered" evidence="11">
    <location>
        <begin position="1"/>
        <end position="35"/>
    </location>
</feature>
<feature type="region of interest" description="Disordered" evidence="11">
    <location>
        <begin position="1101"/>
        <end position="1212"/>
    </location>
</feature>
<proteinExistence type="predicted"/>
<feature type="domain" description="Bromo" evidence="12">
    <location>
        <begin position="266"/>
        <end position="336"/>
    </location>
</feature>
<protein>
    <recommendedName>
        <fullName evidence="17">Protein polybromo-1</fullName>
    </recommendedName>
</protein>
<dbReference type="Gene3D" id="3.30.160.60">
    <property type="entry name" value="Classic Zinc Finger"/>
    <property type="match status" value="1"/>
</dbReference>
<dbReference type="SMART" id="SM00297">
    <property type="entry name" value="BROMO"/>
    <property type="match status" value="6"/>
</dbReference>
<sequence>MSKRRRAGSLPRYTEDDSLDSFEASTSSGPTTQKRRKLFDPIEICQQLLEILRNHKKEDGTLLSESFIRVPKRRQEPAYYDVVSNPIDLIKVQQKLKMDEYEDVEDLQNDIELMVNNAKSFYKRNTQEFKDAVEMMDLFITNRNKLLNIEDEPPSKKSVTNNRQTSVQKNSTVKRSLPKSDRTPLKSDHTPVKYERTVTRSDRGLSKSERNSLSRHERSLARSERNVVSSDSRTSLNCDDSASDISDDSCPFEELLAAVMGAKDEHKKLLYPAFQLLPSRKKYPDYYEVVEQPVDLKIVTNKVQNNKYKFLFELEKDLLLMCKNACLYNEPGSHIYKQAKVLRKFVQEKRIEIDTRRGTLPIMATPAPRNNVNQNSTKNSATKTSLNASKASLNASKTSLSPSKTSLSASKTSLNSSKTSLNSNSRHNSSNSIKHSRSPSLNRSHTTPNSHRHSTFNSSKHSLSSVRDRLSSSVNRNSVHRRGVSPKFYKNHRISSTPSPISSAFKLKHKKIRSGSIGSLTAKNHDSDADIDADSGAAVDLNNPHWKLFEMVRTATGSNGMRMSEPFWKLPSRRFYPDYYREIKNPICLGQIRRKLVKKGYGTLSEVAGDLTIMFENAKKYNIPTSKLYKDAVKLQKLMQTKVQELLDVDQLFTEKEVVRRKPGPKPKNLSPGSAPRGRPPKDTTALKKRLHMLAKYMLDYTTEDGRKPMLAFIEKPSKKLYPEYYEVIAEPIDFLEIEAKIKAEQYSCEADLVKDFKLMFSNCRQFNEENSPIHEDANLLEKYLLNKVAQLKPVNVTPDKPKRERIVLKPNFSNRYKPRRILSPLEKTLKTLYEAVRYYRDPKEGRQLSQTFMKLPSKLEYPDYYEVISNPIDMERISQKIRASDYENLEELVADFVLLFDNACRYNEPDSQLYKDALVLQRFLFQTKMQLKDDENTVPDVALVVQDIFLSLFTNVYNYQDDDGRCYSDSMADLPEHDEIDGKKVRAVSLDLIKRRLDKGLYKRLDVFQEDFFNCMERARRVSRTDSQVFEDAIELQFYFIKQRDELCKNGELLSSPALMYTEVELRASIDDVRAEKAMKESLDDDTETRCSEDSILKEIINVNEENSNGNSKESSDKEEEATVNNKKPTEAPLTLDNEGDEDNNSKDANNVDEVSEDKEKPIKDSNKETSDETGPSETKEPSESENKQPIVENSTGKETNAVEETNGCADGASMTCNDRTFRVGEFVYLDAKEKGCEPHILCIERLWENGGQQMMYGNYFLRPDETYHVKTRKFLEREVFKSDSYVAVPLQEVKKKCCVVNVKHYFTMKPEGFDDNDVYVCESRYRTRLRFFKKIKIYPESGAVKLIPRETPLKLKRVMSVFRERIEKHKDELQELEELEKLVEKEKPNIVAYNNMEIDDGNTYYEQFNTVCSGVIKTGDFVYVVADGGKQIISQIDSIWETKDGKCYFRGPWFIYPADIPHNPTRMFYKNEVFLSSLEDASPIVSIIGKCHVLELNDWVVYRPTEIPETDVYICSSMYDEINRQVKKLPPGGLKKYTHSLTVTDDEIYFFNRVLHPPKVTAVKKKNFNRNSQKTKASTEIKIEPTQLIKIEPSHIKIEPVQIKIDPMQHIKIESPQLSKMSDMDVIMEDSLDGGPPSVGSGEIPVVVPNTPVTTPVSTPAPTSKKKSNKNKVVTGYILYSREVRKQVVQNNPESTFGDISRIVGSEWKSLPQGEKQHWEEKASKLNEETKALLLLEQEACGSPAPPQVPPPPPVDQVFECLWDNCDYQFEEVSDLIDHCIKDKESQGHVQAFYQENAGMEFNCFWRNCSRAKKNVQPFPNITRLIRHVRDMHINKGNGRSVPPENRSKNFKPSSKPAAVNRPTSSATPNALSSSNVLSPNAQKPQEPMFISVPPRPQRVLHSEAYIKYIEGLAVENKHVTSWERTLQATQENTPAPEPDMEKLKHVTAWLGRKADQHDNVVAALWALRNQLLKDTLSLHKTL</sequence>
<feature type="compositionally biased region" description="Polar residues" evidence="11">
    <location>
        <begin position="368"/>
        <end position="383"/>
    </location>
</feature>
<evidence type="ECO:0000256" key="6">
    <source>
        <dbReference type="ARBA" id="ARBA00023163"/>
    </source>
</evidence>
<feature type="compositionally biased region" description="Low complexity" evidence="11">
    <location>
        <begin position="384"/>
        <end position="433"/>
    </location>
</feature>
<comment type="subcellular location">
    <subcellularLocation>
        <location evidence="1">Nucleus</location>
    </subcellularLocation>
</comment>
<dbReference type="FunFam" id="1.20.920.10:FF:000009">
    <property type="entry name" value="Protein polybromo-1 isoform 1"/>
    <property type="match status" value="1"/>
</dbReference>
<dbReference type="InterPro" id="IPR009071">
    <property type="entry name" value="HMG_box_dom"/>
</dbReference>
<keyword evidence="4" id="KW-0805">Transcription regulation</keyword>
<evidence type="ECO:0000256" key="8">
    <source>
        <dbReference type="PROSITE-ProRule" id="PRU00035"/>
    </source>
</evidence>
<evidence type="ECO:0000256" key="11">
    <source>
        <dbReference type="SAM" id="MobiDB-lite"/>
    </source>
</evidence>
<feature type="compositionally biased region" description="Polar residues" evidence="11">
    <location>
        <begin position="157"/>
        <end position="174"/>
    </location>
</feature>
<feature type="domain" description="Bromo" evidence="12">
    <location>
        <begin position="559"/>
        <end position="629"/>
    </location>
</feature>
<feature type="region of interest" description="Disordered" evidence="11">
    <location>
        <begin position="1836"/>
        <end position="1895"/>
    </location>
</feature>
<dbReference type="InterPro" id="IPR043151">
    <property type="entry name" value="BAH_sf"/>
</dbReference>
<feature type="compositionally biased region" description="Polar residues" evidence="11">
    <location>
        <begin position="441"/>
        <end position="460"/>
    </location>
</feature>
<keyword evidence="9" id="KW-0238">DNA-binding</keyword>
<dbReference type="GO" id="GO:0006368">
    <property type="term" value="P:transcription elongation by RNA polymerase II"/>
    <property type="evidence" value="ECO:0007669"/>
    <property type="project" value="TreeGrafter"/>
</dbReference>
<feature type="compositionally biased region" description="Polar residues" evidence="11">
    <location>
        <begin position="226"/>
        <end position="238"/>
    </location>
</feature>
<evidence type="ECO:0000256" key="4">
    <source>
        <dbReference type="ARBA" id="ARBA00023015"/>
    </source>
</evidence>
<feature type="compositionally biased region" description="Basic and acidic residues" evidence="11">
    <location>
        <begin position="1159"/>
        <end position="1172"/>
    </location>
</feature>
<evidence type="ECO:0000256" key="10">
    <source>
        <dbReference type="SAM" id="Coils"/>
    </source>
</evidence>
<dbReference type="InterPro" id="IPR036910">
    <property type="entry name" value="HMG_box_dom_sf"/>
</dbReference>
<keyword evidence="3" id="KW-0156">Chromatin regulator</keyword>
<keyword evidence="2" id="KW-0677">Repeat</keyword>
<feature type="compositionally biased region" description="Basic residues" evidence="11">
    <location>
        <begin position="478"/>
        <end position="493"/>
    </location>
</feature>
<dbReference type="GO" id="GO:0016586">
    <property type="term" value="C:RSC-type complex"/>
    <property type="evidence" value="ECO:0007669"/>
    <property type="project" value="InterPro"/>
</dbReference>
<organism evidence="15 16">
    <name type="scientific">Psylliodes chrysocephalus</name>
    <dbReference type="NCBI Taxonomy" id="3402493"/>
    <lineage>
        <taxon>Eukaryota</taxon>
        <taxon>Metazoa</taxon>
        <taxon>Ecdysozoa</taxon>
        <taxon>Arthropoda</taxon>
        <taxon>Hexapoda</taxon>
        <taxon>Insecta</taxon>
        <taxon>Pterygota</taxon>
        <taxon>Neoptera</taxon>
        <taxon>Endopterygota</taxon>
        <taxon>Coleoptera</taxon>
        <taxon>Polyphaga</taxon>
        <taxon>Cucujiformia</taxon>
        <taxon>Chrysomeloidea</taxon>
        <taxon>Chrysomelidae</taxon>
        <taxon>Galerucinae</taxon>
        <taxon>Alticini</taxon>
        <taxon>Psylliodes</taxon>
    </lineage>
</organism>
<feature type="compositionally biased region" description="Basic and acidic residues" evidence="11">
    <location>
        <begin position="178"/>
        <end position="225"/>
    </location>
</feature>
<evidence type="ECO:0000256" key="3">
    <source>
        <dbReference type="ARBA" id="ARBA00022853"/>
    </source>
</evidence>
<dbReference type="GO" id="GO:0003677">
    <property type="term" value="F:DNA binding"/>
    <property type="evidence" value="ECO:0007669"/>
    <property type="project" value="UniProtKB-UniRule"/>
</dbReference>
<dbReference type="EMBL" id="OV651819">
    <property type="protein sequence ID" value="CAH1112953.1"/>
    <property type="molecule type" value="Genomic_DNA"/>
</dbReference>
<keyword evidence="5 8" id="KW-0103">Bromodomain</keyword>
<feature type="region of interest" description="Disordered" evidence="11">
    <location>
        <begin position="659"/>
        <end position="684"/>
    </location>
</feature>
<dbReference type="InterPro" id="IPR001487">
    <property type="entry name" value="Bromodomain"/>
</dbReference>
<dbReference type="SUPFAM" id="SSF47095">
    <property type="entry name" value="HMG-box"/>
    <property type="match status" value="1"/>
</dbReference>
<feature type="domain" description="Bromo" evidence="12">
    <location>
        <begin position="59"/>
        <end position="129"/>
    </location>
</feature>
<dbReference type="PROSITE" id="PS50014">
    <property type="entry name" value="BROMODOMAIN_2"/>
    <property type="match status" value="5"/>
</dbReference>
<dbReference type="Proteomes" id="UP001153636">
    <property type="component" value="Chromosome 7"/>
</dbReference>
<evidence type="ECO:0000259" key="13">
    <source>
        <dbReference type="PROSITE" id="PS50118"/>
    </source>
</evidence>
<dbReference type="PRINTS" id="PR00503">
    <property type="entry name" value="BROMODOMAIN"/>
</dbReference>
<keyword evidence="6" id="KW-0804">Transcription</keyword>
<dbReference type="PANTHER" id="PTHR16062">
    <property type="entry name" value="SWI/SNF-RELATED"/>
    <property type="match status" value="1"/>
</dbReference>
<evidence type="ECO:0000313" key="16">
    <source>
        <dbReference type="Proteomes" id="UP001153636"/>
    </source>
</evidence>
<dbReference type="InterPro" id="IPR001025">
    <property type="entry name" value="BAH_dom"/>
</dbReference>
<evidence type="ECO:0000256" key="1">
    <source>
        <dbReference type="ARBA" id="ARBA00004123"/>
    </source>
</evidence>
<keyword evidence="7 9" id="KW-0539">Nucleus</keyword>
<feature type="compositionally biased region" description="Polar residues" evidence="11">
    <location>
        <begin position="1864"/>
        <end position="1886"/>
    </location>
</feature>
<dbReference type="PROSITE" id="PS51038">
    <property type="entry name" value="BAH"/>
    <property type="match status" value="2"/>
</dbReference>
<evidence type="ECO:0000256" key="7">
    <source>
        <dbReference type="ARBA" id="ARBA00023242"/>
    </source>
</evidence>
<dbReference type="CDD" id="cd05526">
    <property type="entry name" value="Bromo_polybromo_VI"/>
    <property type="match status" value="1"/>
</dbReference>
<evidence type="ECO:0000313" key="15">
    <source>
        <dbReference type="EMBL" id="CAH1112953.1"/>
    </source>
</evidence>
<dbReference type="InterPro" id="IPR036427">
    <property type="entry name" value="Bromodomain-like_sf"/>
</dbReference>
<feature type="DNA-binding region" description="HMG box" evidence="9">
    <location>
        <begin position="1672"/>
        <end position="1731"/>
    </location>
</feature>
<keyword evidence="10" id="KW-0175">Coiled coil</keyword>
<dbReference type="Gene3D" id="1.10.30.10">
    <property type="entry name" value="High mobility group box domain"/>
    <property type="match status" value="1"/>
</dbReference>
<dbReference type="InterPro" id="IPR037382">
    <property type="entry name" value="Rsc/polybromo"/>
</dbReference>
<evidence type="ECO:0000256" key="5">
    <source>
        <dbReference type="ARBA" id="ARBA00023117"/>
    </source>
</evidence>
<dbReference type="GO" id="GO:0016514">
    <property type="term" value="C:SWI/SNF complex"/>
    <property type="evidence" value="ECO:0007669"/>
    <property type="project" value="TreeGrafter"/>
</dbReference>
<feature type="compositionally biased region" description="Low complexity" evidence="11">
    <location>
        <begin position="1101"/>
        <end position="1114"/>
    </location>
</feature>
<feature type="compositionally biased region" description="Low complexity" evidence="11">
    <location>
        <begin position="1647"/>
        <end position="1665"/>
    </location>
</feature>
<dbReference type="SMART" id="SM00398">
    <property type="entry name" value="HMG"/>
    <property type="match status" value="1"/>
</dbReference>
<feature type="region of interest" description="Disordered" evidence="11">
    <location>
        <begin position="357"/>
        <end position="495"/>
    </location>
</feature>
<dbReference type="PROSITE" id="PS50118">
    <property type="entry name" value="HMG_BOX_2"/>
    <property type="match status" value="1"/>
</dbReference>
<dbReference type="Gene3D" id="1.20.920.10">
    <property type="entry name" value="Bromodomain-like"/>
    <property type="match status" value="6"/>
</dbReference>
<feature type="region of interest" description="Disordered" evidence="11">
    <location>
        <begin position="1645"/>
        <end position="1670"/>
    </location>
</feature>
<dbReference type="GO" id="GO:0006338">
    <property type="term" value="P:chromatin remodeling"/>
    <property type="evidence" value="ECO:0007669"/>
    <property type="project" value="InterPro"/>
</dbReference>
<accession>A0A9P0DA10</accession>
<dbReference type="Gene3D" id="2.30.30.490">
    <property type="match status" value="2"/>
</dbReference>
<dbReference type="GO" id="GO:0003682">
    <property type="term" value="F:chromatin binding"/>
    <property type="evidence" value="ECO:0007669"/>
    <property type="project" value="InterPro"/>
</dbReference>
<evidence type="ECO:0008006" key="17">
    <source>
        <dbReference type="Google" id="ProtNLM"/>
    </source>
</evidence>
<feature type="region of interest" description="Disordered" evidence="11">
    <location>
        <begin position="150"/>
        <end position="240"/>
    </location>
</feature>
<reference evidence="15" key="1">
    <citation type="submission" date="2022-01" db="EMBL/GenBank/DDBJ databases">
        <authorList>
            <person name="King R."/>
        </authorList>
    </citation>
    <scope>NUCLEOTIDE SEQUENCE</scope>
</reference>
<evidence type="ECO:0000256" key="2">
    <source>
        <dbReference type="ARBA" id="ARBA00022737"/>
    </source>
</evidence>
<name>A0A9P0DA10_9CUCU</name>
<dbReference type="FunFam" id="1.20.920.10:FF:000006">
    <property type="entry name" value="protein polybromo-1 isoform X1"/>
    <property type="match status" value="1"/>
</dbReference>
<feature type="domain" description="HMG box" evidence="13">
    <location>
        <begin position="1672"/>
        <end position="1731"/>
    </location>
</feature>
<feature type="domain" description="Bromo" evidence="12">
    <location>
        <begin position="705"/>
        <end position="775"/>
    </location>
</feature>
<feature type="domain" description="Bromo" evidence="12">
    <location>
        <begin position="845"/>
        <end position="915"/>
    </location>
</feature>
<evidence type="ECO:0000259" key="12">
    <source>
        <dbReference type="PROSITE" id="PS50014"/>
    </source>
</evidence>
<feature type="compositionally biased region" description="Polar residues" evidence="11">
    <location>
        <begin position="23"/>
        <end position="32"/>
    </location>
</feature>
<dbReference type="OrthoDB" id="10009055at2759"/>
<dbReference type="Pfam" id="PF00439">
    <property type="entry name" value="Bromodomain"/>
    <property type="match status" value="5"/>
</dbReference>